<evidence type="ECO:0000256" key="1">
    <source>
        <dbReference type="SAM" id="SignalP"/>
    </source>
</evidence>
<dbReference type="AlphaFoldDB" id="A0A5N7BTJ8"/>
<keyword evidence="1" id="KW-0732">Signal</keyword>
<organism evidence="2">
    <name type="scientific">Petromyces alliaceus</name>
    <name type="common">Aspergillus alliaceus</name>
    <dbReference type="NCBI Taxonomy" id="209559"/>
    <lineage>
        <taxon>Eukaryota</taxon>
        <taxon>Fungi</taxon>
        <taxon>Dikarya</taxon>
        <taxon>Ascomycota</taxon>
        <taxon>Pezizomycotina</taxon>
        <taxon>Eurotiomycetes</taxon>
        <taxon>Eurotiomycetidae</taxon>
        <taxon>Eurotiales</taxon>
        <taxon>Aspergillaceae</taxon>
        <taxon>Aspergillus</taxon>
        <taxon>Aspergillus subgen. Circumdati</taxon>
    </lineage>
</organism>
<sequence length="142" mass="14461">MSDLSTVVALLTMGAVTSHVTEATAGVAGLLTATKSTSVAAALRTVPCNVADPAALITFLATSSTAVAIAGGCLRAFTGNMTNTAATVAGLLLRSYCAFTANMSLTTTVVASWGALLWTITGLKVRLCEYLISIKAHKKAHN</sequence>
<name>A0A5N7BTJ8_PETAA</name>
<dbReference type="Proteomes" id="UP000326877">
    <property type="component" value="Unassembled WGS sequence"/>
</dbReference>
<proteinExistence type="predicted"/>
<feature type="signal peptide" evidence="1">
    <location>
        <begin position="1"/>
        <end position="18"/>
    </location>
</feature>
<feature type="chain" id="PRO_5024830907" evidence="1">
    <location>
        <begin position="19"/>
        <end position="142"/>
    </location>
</feature>
<reference evidence="2" key="1">
    <citation type="submission" date="2019-04" db="EMBL/GenBank/DDBJ databases">
        <title>Friends and foes A comparative genomics studyof 23 Aspergillus species from section Flavi.</title>
        <authorList>
            <consortium name="DOE Joint Genome Institute"/>
            <person name="Kjaerbolling I."/>
            <person name="Vesth T."/>
            <person name="Frisvad J.C."/>
            <person name="Nybo J.L."/>
            <person name="Theobald S."/>
            <person name="Kildgaard S."/>
            <person name="Isbrandt T."/>
            <person name="Kuo A."/>
            <person name="Sato A."/>
            <person name="Lyhne E.K."/>
            <person name="Kogle M.E."/>
            <person name="Wiebenga A."/>
            <person name="Kun R.S."/>
            <person name="Lubbers R.J."/>
            <person name="Makela M.R."/>
            <person name="Barry K."/>
            <person name="Chovatia M."/>
            <person name="Clum A."/>
            <person name="Daum C."/>
            <person name="Haridas S."/>
            <person name="He G."/>
            <person name="LaButti K."/>
            <person name="Lipzen A."/>
            <person name="Mondo S."/>
            <person name="Riley R."/>
            <person name="Salamov A."/>
            <person name="Simmons B.A."/>
            <person name="Magnuson J.K."/>
            <person name="Henrissat B."/>
            <person name="Mortensen U.H."/>
            <person name="Larsen T.O."/>
            <person name="Devries R.P."/>
            <person name="Grigoriev I.V."/>
            <person name="Machida M."/>
            <person name="Baker S.E."/>
            <person name="Andersen M.R."/>
        </authorList>
    </citation>
    <scope>NUCLEOTIDE SEQUENCE [LARGE SCALE GENOMIC DNA]</scope>
    <source>
        <strain evidence="2">IBT 14317</strain>
    </source>
</reference>
<accession>A0A5N7BTJ8</accession>
<protein>
    <submittedName>
        <fullName evidence="2">Uncharacterized protein</fullName>
    </submittedName>
</protein>
<dbReference type="OrthoDB" id="4506865at2759"/>
<gene>
    <name evidence="2" type="ORF">BDV23DRAFT_165435</name>
</gene>
<dbReference type="EMBL" id="ML735343">
    <property type="protein sequence ID" value="KAE8385161.1"/>
    <property type="molecule type" value="Genomic_DNA"/>
</dbReference>
<evidence type="ECO:0000313" key="2">
    <source>
        <dbReference type="EMBL" id="KAE8385161.1"/>
    </source>
</evidence>